<dbReference type="Pfam" id="PF00722">
    <property type="entry name" value="Glyco_hydro_16"/>
    <property type="match status" value="1"/>
</dbReference>
<dbReference type="PROSITE" id="PS51257">
    <property type="entry name" value="PROKAR_LIPOPROTEIN"/>
    <property type="match status" value="1"/>
</dbReference>
<keyword evidence="4" id="KW-0378">Hydrolase</keyword>
<name>A0ABV0BFI6_9SPHN</name>
<evidence type="ECO:0000256" key="1">
    <source>
        <dbReference type="ARBA" id="ARBA00006865"/>
    </source>
</evidence>
<evidence type="ECO:0000259" key="3">
    <source>
        <dbReference type="PROSITE" id="PS51762"/>
    </source>
</evidence>
<dbReference type="Gene3D" id="2.60.120.200">
    <property type="match status" value="1"/>
</dbReference>
<dbReference type="PROSITE" id="PS51762">
    <property type="entry name" value="GH16_2"/>
    <property type="match status" value="1"/>
</dbReference>
<keyword evidence="5" id="KW-1185">Reference proteome</keyword>
<dbReference type="PANTHER" id="PTHR10963">
    <property type="entry name" value="GLYCOSYL HYDROLASE-RELATED"/>
    <property type="match status" value="1"/>
</dbReference>
<dbReference type="SUPFAM" id="SSF49899">
    <property type="entry name" value="Concanavalin A-like lectins/glucanases"/>
    <property type="match status" value="1"/>
</dbReference>
<proteinExistence type="inferred from homology"/>
<comment type="similarity">
    <text evidence="1">Belongs to the glycosyl hydrolase 16 family.</text>
</comment>
<organism evidence="4 5">
    <name type="scientific">Sphingomonas rustica</name>
    <dbReference type="NCBI Taxonomy" id="3103142"/>
    <lineage>
        <taxon>Bacteria</taxon>
        <taxon>Pseudomonadati</taxon>
        <taxon>Pseudomonadota</taxon>
        <taxon>Alphaproteobacteria</taxon>
        <taxon>Sphingomonadales</taxon>
        <taxon>Sphingomonadaceae</taxon>
        <taxon>Sphingomonas</taxon>
    </lineage>
</organism>
<comment type="caution">
    <text evidence="4">The sequence shown here is derived from an EMBL/GenBank/DDBJ whole genome shotgun (WGS) entry which is preliminary data.</text>
</comment>
<dbReference type="CDD" id="cd08023">
    <property type="entry name" value="GH16_laminarinase_like"/>
    <property type="match status" value="1"/>
</dbReference>
<keyword evidence="2" id="KW-0732">Signal</keyword>
<dbReference type="InterPro" id="IPR013320">
    <property type="entry name" value="ConA-like_dom_sf"/>
</dbReference>
<dbReference type="InterPro" id="IPR050546">
    <property type="entry name" value="Glycosyl_Hydrlase_16"/>
</dbReference>
<evidence type="ECO:0000256" key="2">
    <source>
        <dbReference type="SAM" id="SignalP"/>
    </source>
</evidence>
<dbReference type="InterPro" id="IPR000757">
    <property type="entry name" value="Beta-glucanase-like"/>
</dbReference>
<dbReference type="GO" id="GO:0016787">
    <property type="term" value="F:hydrolase activity"/>
    <property type="evidence" value="ECO:0007669"/>
    <property type="project" value="UniProtKB-KW"/>
</dbReference>
<sequence>MTHRVRGSLPLAAGMTLAACSIAATAVPASAQTVHRPAITAPADEPMAVPKGYRKVWSDEFDRPGLPDPAKWTWDTSRNKIGWHNEERQYYAAKRLENVRVENGHLIIEARKERLSEKPDFGGQDYASGKIITRGLGDFTYGFIEVRAKLPCGRGIWPAIWMLASDDSAGWPAMGEIDIMEHVGWDPGRVHGTVHTKAYNHVANTQKGSSRMVADACSAFHTYQLDWNADRILIGIDGRAHMRFDNEHKGDPATWPFATPEYLILNVAVGGWGGQMGIDDAAFPAKMEVDYVRVWQKK</sequence>
<feature type="signal peptide" evidence="2">
    <location>
        <begin position="1"/>
        <end position="26"/>
    </location>
</feature>
<protein>
    <submittedName>
        <fullName evidence="4">Glycoside hydrolase family 16 protein</fullName>
    </submittedName>
</protein>
<evidence type="ECO:0000313" key="5">
    <source>
        <dbReference type="Proteomes" id="UP001427805"/>
    </source>
</evidence>
<reference evidence="4 5" key="1">
    <citation type="submission" date="2024-05" db="EMBL/GenBank/DDBJ databases">
        <title>Sphingomonas sp. HF-S3 16S ribosomal RNA gene Genome sequencing and assembly.</title>
        <authorList>
            <person name="Lee H."/>
        </authorList>
    </citation>
    <scope>NUCLEOTIDE SEQUENCE [LARGE SCALE GENOMIC DNA]</scope>
    <source>
        <strain evidence="4 5">HF-S3</strain>
    </source>
</reference>
<dbReference type="Proteomes" id="UP001427805">
    <property type="component" value="Unassembled WGS sequence"/>
</dbReference>
<accession>A0ABV0BFI6</accession>
<evidence type="ECO:0000313" key="4">
    <source>
        <dbReference type="EMBL" id="MEN3749127.1"/>
    </source>
</evidence>
<feature type="chain" id="PRO_5046631639" evidence="2">
    <location>
        <begin position="27"/>
        <end position="298"/>
    </location>
</feature>
<dbReference type="PANTHER" id="PTHR10963:SF55">
    <property type="entry name" value="GLYCOSIDE HYDROLASE FAMILY 16 PROTEIN"/>
    <property type="match status" value="1"/>
</dbReference>
<dbReference type="EMBL" id="JBDIZK010000012">
    <property type="protein sequence ID" value="MEN3749127.1"/>
    <property type="molecule type" value="Genomic_DNA"/>
</dbReference>
<feature type="domain" description="GH16" evidence="3">
    <location>
        <begin position="34"/>
        <end position="298"/>
    </location>
</feature>
<gene>
    <name evidence="4" type="ORF">TPR58_18280</name>
</gene>